<dbReference type="Pfam" id="PF07883">
    <property type="entry name" value="Cupin_2"/>
    <property type="match status" value="1"/>
</dbReference>
<dbReference type="SUPFAM" id="SSF51182">
    <property type="entry name" value="RmlC-like cupins"/>
    <property type="match status" value="1"/>
</dbReference>
<dbReference type="EMBL" id="CP011409">
    <property type="protein sequence ID" value="AKZ65172.1"/>
    <property type="molecule type" value="Genomic_DNA"/>
</dbReference>
<dbReference type="PANTHER" id="PTHR46797:SF1">
    <property type="entry name" value="METHYLPHOSPHONATE SYNTHASE"/>
    <property type="match status" value="1"/>
</dbReference>
<dbReference type="CDD" id="cd00093">
    <property type="entry name" value="HTH_XRE"/>
    <property type="match status" value="1"/>
</dbReference>
<dbReference type="Gene3D" id="1.10.260.40">
    <property type="entry name" value="lambda repressor-like DNA-binding domains"/>
    <property type="match status" value="1"/>
</dbReference>
<dbReference type="Gene3D" id="2.60.120.10">
    <property type="entry name" value="Jelly Rolls"/>
    <property type="match status" value="1"/>
</dbReference>
<dbReference type="CDD" id="cd02209">
    <property type="entry name" value="cupin_XRE_C"/>
    <property type="match status" value="1"/>
</dbReference>
<dbReference type="SMART" id="SM00530">
    <property type="entry name" value="HTH_XRE"/>
    <property type="match status" value="1"/>
</dbReference>
<feature type="domain" description="HTH cro/C1-type" evidence="2">
    <location>
        <begin position="24"/>
        <end position="78"/>
    </location>
</feature>
<dbReference type="InterPro" id="IPR013096">
    <property type="entry name" value="Cupin_2"/>
</dbReference>
<name>A0ABN4I2J9_9BURK</name>
<dbReference type="Pfam" id="PF01381">
    <property type="entry name" value="HTH_3"/>
    <property type="match status" value="1"/>
</dbReference>
<proteinExistence type="predicted"/>
<evidence type="ECO:0000256" key="1">
    <source>
        <dbReference type="ARBA" id="ARBA00023125"/>
    </source>
</evidence>
<reference evidence="4" key="1">
    <citation type="journal article" date="2015" name="Genome Announc.">
        <title>Complete Genome Sequence of Herbaspirillum hiltneri N3 (DSM 17495), Isolated from Surface-Sterilized Wheat Roots.</title>
        <authorList>
            <person name="Guizelini D."/>
            <person name="Saizaki P.M."/>
            <person name="Coimbra N.A."/>
            <person name="Weiss V.A."/>
            <person name="Faoro H."/>
            <person name="Sfeir M.Z."/>
            <person name="Baura V.A."/>
            <person name="Monteiro R.A."/>
            <person name="Chubatsu L.S."/>
            <person name="Souza E.M."/>
            <person name="Cruz L.M."/>
            <person name="Pedrosa F.O."/>
            <person name="Raittz R.T."/>
            <person name="Marchaukoski J.N."/>
            <person name="Steffens M.B."/>
        </authorList>
    </citation>
    <scope>NUCLEOTIDE SEQUENCE [LARGE SCALE GENOMIC DNA]</scope>
    <source>
        <strain evidence="4">N3</strain>
    </source>
</reference>
<dbReference type="InterPro" id="IPR050807">
    <property type="entry name" value="TransReg_Diox_bact_type"/>
</dbReference>
<keyword evidence="4" id="KW-1185">Reference proteome</keyword>
<sequence>MPHLHAVAPQVPGNDIEDIVAENLSRLRALRHLSLDGLARKSGVSRAMLAQIESGRSVPTIRVLQRVASALQVSVSAFLRNFAPQGFAVLPVQDSPRTVSGNGRFSSRSLYPAGERRFEFHELKLDALSTEHLPALVPGVQKNLVITHGTLEIEINDHRRLLGTGDAIFFDADHAHSYHNPANVDAVAYVVTQYPETRTV</sequence>
<dbReference type="InterPro" id="IPR014710">
    <property type="entry name" value="RmlC-like_jellyroll"/>
</dbReference>
<protein>
    <submittedName>
        <fullName evidence="3">2-hydroxyacid dehydrogenase</fullName>
    </submittedName>
</protein>
<evidence type="ECO:0000313" key="4">
    <source>
        <dbReference type="Proteomes" id="UP000063429"/>
    </source>
</evidence>
<dbReference type="PANTHER" id="PTHR46797">
    <property type="entry name" value="HTH-TYPE TRANSCRIPTIONAL REGULATOR"/>
    <property type="match status" value="1"/>
</dbReference>
<evidence type="ECO:0000313" key="3">
    <source>
        <dbReference type="EMBL" id="AKZ65172.1"/>
    </source>
</evidence>
<dbReference type="PROSITE" id="PS50943">
    <property type="entry name" value="HTH_CROC1"/>
    <property type="match status" value="1"/>
</dbReference>
<gene>
    <name evidence="3" type="ORF">F506_05455</name>
</gene>
<keyword evidence="1" id="KW-0238">DNA-binding</keyword>
<dbReference type="InterPro" id="IPR011051">
    <property type="entry name" value="RmlC_Cupin_sf"/>
</dbReference>
<evidence type="ECO:0000259" key="2">
    <source>
        <dbReference type="PROSITE" id="PS50943"/>
    </source>
</evidence>
<dbReference type="Proteomes" id="UP000063429">
    <property type="component" value="Chromosome"/>
</dbReference>
<accession>A0ABN4I2J9</accession>
<dbReference type="SUPFAM" id="SSF47413">
    <property type="entry name" value="lambda repressor-like DNA-binding domains"/>
    <property type="match status" value="1"/>
</dbReference>
<organism evidence="3 4">
    <name type="scientific">Herbaspirillum hiltneri N3</name>
    <dbReference type="NCBI Taxonomy" id="1262470"/>
    <lineage>
        <taxon>Bacteria</taxon>
        <taxon>Pseudomonadati</taxon>
        <taxon>Pseudomonadota</taxon>
        <taxon>Betaproteobacteria</taxon>
        <taxon>Burkholderiales</taxon>
        <taxon>Oxalobacteraceae</taxon>
        <taxon>Herbaspirillum</taxon>
    </lineage>
</organism>
<dbReference type="InterPro" id="IPR001387">
    <property type="entry name" value="Cro/C1-type_HTH"/>
</dbReference>
<dbReference type="InterPro" id="IPR010982">
    <property type="entry name" value="Lambda_DNA-bd_dom_sf"/>
</dbReference>